<dbReference type="PROSITE" id="PS50835">
    <property type="entry name" value="IG_LIKE"/>
    <property type="match status" value="4"/>
</dbReference>
<dbReference type="InterPro" id="IPR003598">
    <property type="entry name" value="Ig_sub2"/>
</dbReference>
<keyword evidence="5" id="KW-0732">Signal</keyword>
<dbReference type="KEGG" id="nve:5515445"/>
<dbReference type="InterPro" id="IPR036116">
    <property type="entry name" value="FN3_sf"/>
</dbReference>
<keyword evidence="4" id="KW-1133">Transmembrane helix</keyword>
<dbReference type="SMART" id="SM00060">
    <property type="entry name" value="FN3"/>
    <property type="match status" value="2"/>
</dbReference>
<dbReference type="PANTHER" id="PTHR44170">
    <property type="entry name" value="PROTEIN SIDEKICK"/>
    <property type="match status" value="1"/>
</dbReference>
<dbReference type="FunCoup" id="A7RYG0">
    <property type="interactions" value="179"/>
</dbReference>
<feature type="domain" description="Ig-like" evidence="6">
    <location>
        <begin position="200"/>
        <end position="293"/>
    </location>
</feature>
<dbReference type="Proteomes" id="UP000001593">
    <property type="component" value="Unassembled WGS sequence"/>
</dbReference>
<dbReference type="AlphaFoldDB" id="A7RYG0"/>
<dbReference type="InterPro" id="IPR003599">
    <property type="entry name" value="Ig_sub"/>
</dbReference>
<feature type="chain" id="PRO_5002713949" evidence="5">
    <location>
        <begin position="22"/>
        <end position="753"/>
    </location>
</feature>
<dbReference type="SMART" id="SM00409">
    <property type="entry name" value="IG"/>
    <property type="match status" value="3"/>
</dbReference>
<evidence type="ECO:0000313" key="8">
    <source>
        <dbReference type="EMBL" id="EDO43514.1"/>
    </source>
</evidence>
<dbReference type="PANTHER" id="PTHR44170:SF6">
    <property type="entry name" value="CONTACTIN"/>
    <property type="match status" value="1"/>
</dbReference>
<feature type="domain" description="Ig-like" evidence="6">
    <location>
        <begin position="393"/>
        <end position="472"/>
    </location>
</feature>
<keyword evidence="2" id="KW-1015">Disulfide bond</keyword>
<reference evidence="8 9" key="1">
    <citation type="journal article" date="2007" name="Science">
        <title>Sea anemone genome reveals ancestral eumetazoan gene repertoire and genomic organization.</title>
        <authorList>
            <person name="Putnam N.H."/>
            <person name="Srivastava M."/>
            <person name="Hellsten U."/>
            <person name="Dirks B."/>
            <person name="Chapman J."/>
            <person name="Salamov A."/>
            <person name="Terry A."/>
            <person name="Shapiro H."/>
            <person name="Lindquist E."/>
            <person name="Kapitonov V.V."/>
            <person name="Jurka J."/>
            <person name="Genikhovich G."/>
            <person name="Grigoriev I.V."/>
            <person name="Lucas S.M."/>
            <person name="Steele R.E."/>
            <person name="Finnerty J.R."/>
            <person name="Technau U."/>
            <person name="Martindale M.Q."/>
            <person name="Rokhsar D.S."/>
        </authorList>
    </citation>
    <scope>NUCLEOTIDE SEQUENCE [LARGE SCALE GENOMIC DNA]</scope>
    <source>
        <strain evidence="9">CH2 X CH6</strain>
    </source>
</reference>
<dbReference type="Pfam" id="PF07679">
    <property type="entry name" value="I-set"/>
    <property type="match status" value="1"/>
</dbReference>
<evidence type="ECO:0000256" key="5">
    <source>
        <dbReference type="SAM" id="SignalP"/>
    </source>
</evidence>
<dbReference type="EMBL" id="DS469553">
    <property type="protein sequence ID" value="EDO43514.1"/>
    <property type="molecule type" value="Genomic_DNA"/>
</dbReference>
<dbReference type="SUPFAM" id="SSF48726">
    <property type="entry name" value="Immunoglobulin"/>
    <property type="match status" value="4"/>
</dbReference>
<dbReference type="eggNOG" id="KOG3510">
    <property type="taxonomic scope" value="Eukaryota"/>
</dbReference>
<keyword evidence="4" id="KW-0812">Transmembrane</keyword>
<feature type="domain" description="Ig-like" evidence="6">
    <location>
        <begin position="80"/>
        <end position="193"/>
    </location>
</feature>
<dbReference type="SMART" id="SM00408">
    <property type="entry name" value="IGc2"/>
    <property type="match status" value="4"/>
</dbReference>
<feature type="domain" description="Ig-like" evidence="6">
    <location>
        <begin position="297"/>
        <end position="386"/>
    </location>
</feature>
<evidence type="ECO:0000256" key="1">
    <source>
        <dbReference type="ARBA" id="ARBA00022737"/>
    </source>
</evidence>
<dbReference type="InterPro" id="IPR036179">
    <property type="entry name" value="Ig-like_dom_sf"/>
</dbReference>
<proteinExistence type="predicted"/>
<dbReference type="OrthoDB" id="6021834at2759"/>
<dbReference type="GO" id="GO:0016020">
    <property type="term" value="C:membrane"/>
    <property type="evidence" value="ECO:0007669"/>
    <property type="project" value="UniProtKB-SubCell"/>
</dbReference>
<dbReference type="Gene3D" id="2.60.40.10">
    <property type="entry name" value="Immunoglobulins"/>
    <property type="match status" value="6"/>
</dbReference>
<dbReference type="CDD" id="cd00096">
    <property type="entry name" value="Ig"/>
    <property type="match status" value="1"/>
</dbReference>
<gene>
    <name evidence="8" type="ORF">NEMVEDRAFT_v1g236748</name>
</gene>
<dbReference type="HOGENOM" id="CLU_010961_3_0_1"/>
<dbReference type="InParanoid" id="A7RYG0"/>
<evidence type="ECO:0000256" key="3">
    <source>
        <dbReference type="SAM" id="MobiDB-lite"/>
    </source>
</evidence>
<feature type="domain" description="Fibronectin type-III" evidence="7">
    <location>
        <begin position="577"/>
        <end position="674"/>
    </location>
</feature>
<feature type="region of interest" description="Disordered" evidence="3">
    <location>
        <begin position="730"/>
        <end position="753"/>
    </location>
</feature>
<evidence type="ECO:0000313" key="9">
    <source>
        <dbReference type="Proteomes" id="UP000001593"/>
    </source>
</evidence>
<dbReference type="Pfam" id="PF00041">
    <property type="entry name" value="fn3"/>
    <property type="match status" value="1"/>
</dbReference>
<keyword evidence="9" id="KW-1185">Reference proteome</keyword>
<dbReference type="InterPro" id="IPR003961">
    <property type="entry name" value="FN3_dom"/>
</dbReference>
<evidence type="ECO:0000256" key="4">
    <source>
        <dbReference type="SAM" id="Phobius"/>
    </source>
</evidence>
<evidence type="ECO:0000256" key="2">
    <source>
        <dbReference type="ARBA" id="ARBA00023157"/>
    </source>
</evidence>
<dbReference type="Pfam" id="PF13927">
    <property type="entry name" value="Ig_3"/>
    <property type="match status" value="2"/>
</dbReference>
<dbReference type="InterPro" id="IPR013098">
    <property type="entry name" value="Ig_I-set"/>
</dbReference>
<dbReference type="InterPro" id="IPR007110">
    <property type="entry name" value="Ig-like_dom"/>
</dbReference>
<sequence length="753" mass="81946">MGPGVLLLLVAVAVAVRTTDATVTVPFNKERIVASFETIVICTVENENFVGWFNLTDNSKVDDKYITIDAAKNGYNFRLPAGIPVYAAGKYECRGSINKATVELEATCNLNDAKEEQVLLLGQTGKIVVQCHSYPRSTFSWTKDGAVLDPNAGRLKMDEYGSITISDVQKGDGGKYSVVADWNGRKTPEKTFTIIVGSMPKFTHAVPLPSQIVGILNYNFTFCCNASGDRTPTISWTKKTPSAEIGIDLANPSKYVMNDGCLVIKNLQTSDVASYKCLAKNNIGEISAEVEVTRISEQAVITSDIKDATKVVGDAFEVACEATGASPLSVEWKRNGSPYLGQEKSNGKSVIKIQSLKLSDAAQFTCTASNGLQFNGKDVVSTKSFKLTVEAPPTVVLEGSKTPLHSFVGNTIPVTIKCQFTGLPMPTVVMTKDGKEVAKGNGTAQLDVVTSVTSDFGTFICEANNKRGRKLNNIMLKMAVPPGKPLDVKANKTCDTITLSWKHPASDGGMYIEDYIISVGSRKEATIDDKKQMFKLESKFQRNTKYNVSIQARNKAGPGERETLYITTDKYCIPSPPKITSKQTESNGPEYMVTWEAPDFDGHDPDLKYRVEWTRTSEPVSDTMKSPLLDVMEYMITKLKNGDHKLEVFAVNKGGDSMPDRRVFTVSDSEIPPKVGKRTGGMSKGAIAGIVIAVLLIVLITIDLFCCFFNSCGLIFCCQKAICGGGKTTEKYEADGEKKGSEMEKLKPDAENV</sequence>
<dbReference type="InterPro" id="IPR013783">
    <property type="entry name" value="Ig-like_fold"/>
</dbReference>
<organism evidence="8 9">
    <name type="scientific">Nematostella vectensis</name>
    <name type="common">Starlet sea anemone</name>
    <dbReference type="NCBI Taxonomy" id="45351"/>
    <lineage>
        <taxon>Eukaryota</taxon>
        <taxon>Metazoa</taxon>
        <taxon>Cnidaria</taxon>
        <taxon>Anthozoa</taxon>
        <taxon>Hexacorallia</taxon>
        <taxon>Actiniaria</taxon>
        <taxon>Edwardsiidae</taxon>
        <taxon>Nematostella</taxon>
    </lineage>
</organism>
<evidence type="ECO:0000259" key="6">
    <source>
        <dbReference type="PROSITE" id="PS50835"/>
    </source>
</evidence>
<feature type="domain" description="Fibronectin type-III" evidence="7">
    <location>
        <begin position="481"/>
        <end position="576"/>
    </location>
</feature>
<keyword evidence="1" id="KW-0677">Repeat</keyword>
<keyword evidence="4" id="KW-0472">Membrane</keyword>
<dbReference type="PROSITE" id="PS50853">
    <property type="entry name" value="FN3"/>
    <property type="match status" value="2"/>
</dbReference>
<feature type="transmembrane region" description="Helical" evidence="4">
    <location>
        <begin position="686"/>
        <end position="710"/>
    </location>
</feature>
<dbReference type="STRING" id="45351.A7RYG0"/>
<protein>
    <submittedName>
        <fullName evidence="8">Uncharacterized protein</fullName>
    </submittedName>
</protein>
<accession>A7RYG0</accession>
<dbReference type="SUPFAM" id="SSF49265">
    <property type="entry name" value="Fibronectin type III"/>
    <property type="match status" value="1"/>
</dbReference>
<feature type="signal peptide" evidence="5">
    <location>
        <begin position="1"/>
        <end position="21"/>
    </location>
</feature>
<name>A7RYG0_NEMVE</name>
<dbReference type="OMA" id="CCFFNSC"/>
<evidence type="ECO:0000259" key="7">
    <source>
        <dbReference type="PROSITE" id="PS50853"/>
    </source>
</evidence>
<dbReference type="CDD" id="cd00063">
    <property type="entry name" value="FN3"/>
    <property type="match status" value="2"/>
</dbReference>